<evidence type="ECO:0000313" key="1">
    <source>
        <dbReference type="EMBL" id="RDZ12523.1"/>
    </source>
</evidence>
<dbReference type="EMBL" id="PQWM01000020">
    <property type="protein sequence ID" value="RDZ12523.1"/>
    <property type="molecule type" value="Genomic_DNA"/>
</dbReference>
<sequence length="106" mass="12730">MSLREELLAQEYDERTKPRGFVYFTDTDGQVVAKTCRKCRELKHSKNYHYKSDGFGQLGPYCRACVSVRDRDYYIKNRERVKQVKNAYYHRKRSEQLSFNLFGDNE</sequence>
<protein>
    <submittedName>
        <fullName evidence="1">Uncharacterized protein</fullName>
    </submittedName>
</protein>
<evidence type="ECO:0000313" key="2">
    <source>
        <dbReference type="Proteomes" id="UP000256519"/>
    </source>
</evidence>
<dbReference type="Proteomes" id="UP000256519">
    <property type="component" value="Unassembled WGS sequence"/>
</dbReference>
<name>A0A3D8WZY3_PRIMG</name>
<dbReference type="AlphaFoldDB" id="A0A3D8WZY3"/>
<comment type="caution">
    <text evidence="1">The sequence shown here is derived from an EMBL/GenBank/DDBJ whole genome shotgun (WGS) entry which is preliminary data.</text>
</comment>
<gene>
    <name evidence="1" type="ORF">C3744_17670</name>
</gene>
<organism evidence="1 2">
    <name type="scientific">Priestia megaterium</name>
    <name type="common">Bacillus megaterium</name>
    <dbReference type="NCBI Taxonomy" id="1404"/>
    <lineage>
        <taxon>Bacteria</taxon>
        <taxon>Bacillati</taxon>
        <taxon>Bacillota</taxon>
        <taxon>Bacilli</taxon>
        <taxon>Bacillales</taxon>
        <taxon>Bacillaceae</taxon>
        <taxon>Priestia</taxon>
    </lineage>
</organism>
<proteinExistence type="predicted"/>
<accession>A0A3D8WZY3</accession>
<dbReference type="RefSeq" id="WP_116075753.1">
    <property type="nucleotide sequence ID" value="NZ_CP187635.1"/>
</dbReference>
<reference evidence="1 2" key="1">
    <citation type="journal article" date="2018" name="Appl. Environ. Microbiol.">
        <title>Antimicrobial susceptibility testing and tentative epidemiological cut-off values of five Bacillus species relevant for use as animal feed additives or for plant protection.</title>
        <authorList>
            <person name="Agerso Y."/>
            <person name="Stuer-Lauridsen B."/>
            <person name="Bjerre K."/>
            <person name="Jensen M.G."/>
            <person name="Johansen E."/>
            <person name="Bennedsen M."/>
            <person name="Brockmann E."/>
            <person name="Nielsen B."/>
        </authorList>
    </citation>
    <scope>NUCLEOTIDE SEQUENCE [LARGE SCALE GENOMIC DNA]</scope>
    <source>
        <strain evidence="1 2">CHCC20162</strain>
    </source>
</reference>